<keyword evidence="4 10" id="KW-1003">Cell membrane</keyword>
<dbReference type="InterPro" id="IPR001185">
    <property type="entry name" value="MS_channel"/>
</dbReference>
<dbReference type="Gene3D" id="1.10.1200.120">
    <property type="entry name" value="Large-conductance mechanosensitive channel, MscL, domain 1"/>
    <property type="match status" value="1"/>
</dbReference>
<proteinExistence type="inferred from homology"/>
<evidence type="ECO:0000256" key="4">
    <source>
        <dbReference type="ARBA" id="ARBA00022475"/>
    </source>
</evidence>
<comment type="similarity">
    <text evidence="2 10">Belongs to the MscL family.</text>
</comment>
<accession>A0A846MYP1</accession>
<dbReference type="Pfam" id="PF01741">
    <property type="entry name" value="MscL"/>
    <property type="match status" value="1"/>
</dbReference>
<keyword evidence="9 10" id="KW-0407">Ion channel</keyword>
<dbReference type="RefSeq" id="WP_167082403.1">
    <property type="nucleotide sequence ID" value="NZ_BAAADC010000001.1"/>
</dbReference>
<protein>
    <recommendedName>
        <fullName evidence="10">Large-conductance mechanosensitive channel</fullName>
    </recommendedName>
</protein>
<dbReference type="EMBL" id="JAASRM010000001">
    <property type="protein sequence ID" value="NIK88211.1"/>
    <property type="molecule type" value="Genomic_DNA"/>
</dbReference>
<evidence type="ECO:0000256" key="8">
    <source>
        <dbReference type="ARBA" id="ARBA00023136"/>
    </source>
</evidence>
<dbReference type="GO" id="GO:0008381">
    <property type="term" value="F:mechanosensitive monoatomic ion channel activity"/>
    <property type="evidence" value="ECO:0007669"/>
    <property type="project" value="UniProtKB-UniRule"/>
</dbReference>
<evidence type="ECO:0000256" key="6">
    <source>
        <dbReference type="ARBA" id="ARBA00022989"/>
    </source>
</evidence>
<evidence type="ECO:0000313" key="11">
    <source>
        <dbReference type="EMBL" id="NIK88211.1"/>
    </source>
</evidence>
<dbReference type="PRINTS" id="PR01264">
    <property type="entry name" value="MECHCHANNEL"/>
</dbReference>
<feature type="transmembrane region" description="Helical" evidence="10">
    <location>
        <begin position="12"/>
        <end position="35"/>
    </location>
</feature>
<keyword evidence="3 10" id="KW-0813">Transport</keyword>
<dbReference type="NCBIfam" id="NF010557">
    <property type="entry name" value="PRK13952.1"/>
    <property type="match status" value="1"/>
</dbReference>
<evidence type="ECO:0000313" key="12">
    <source>
        <dbReference type="Proteomes" id="UP000570514"/>
    </source>
</evidence>
<dbReference type="SUPFAM" id="SSF81330">
    <property type="entry name" value="Gated mechanosensitive channel"/>
    <property type="match status" value="1"/>
</dbReference>
<evidence type="ECO:0000256" key="7">
    <source>
        <dbReference type="ARBA" id="ARBA00023065"/>
    </source>
</evidence>
<feature type="transmembrane region" description="Helical" evidence="10">
    <location>
        <begin position="82"/>
        <end position="101"/>
    </location>
</feature>
<dbReference type="NCBIfam" id="NF001843">
    <property type="entry name" value="PRK00567.1-4"/>
    <property type="match status" value="1"/>
</dbReference>
<keyword evidence="8 10" id="KW-0472">Membrane</keyword>
<comment type="caution">
    <text evidence="11">The sequence shown here is derived from an EMBL/GenBank/DDBJ whole genome shotgun (WGS) entry which is preliminary data.</text>
</comment>
<evidence type="ECO:0000256" key="10">
    <source>
        <dbReference type="HAMAP-Rule" id="MF_00115"/>
    </source>
</evidence>
<dbReference type="InterPro" id="IPR019823">
    <property type="entry name" value="Mechanosensitive_channel_CS"/>
</dbReference>
<comment type="function">
    <text evidence="10">Channel that opens in response to stretch forces in the membrane lipid bilayer. May participate in the regulation of osmotic pressure changes within the cell.</text>
</comment>
<evidence type="ECO:0000256" key="9">
    <source>
        <dbReference type="ARBA" id="ARBA00023303"/>
    </source>
</evidence>
<keyword evidence="5 10" id="KW-0812">Transmembrane</keyword>
<name>A0A846MYP1_9PROT</name>
<keyword evidence="12" id="KW-1185">Reference proteome</keyword>
<keyword evidence="7 10" id="KW-0406">Ion transport</keyword>
<dbReference type="PANTHER" id="PTHR30266:SF2">
    <property type="entry name" value="LARGE-CONDUCTANCE MECHANOSENSITIVE CHANNEL"/>
    <property type="match status" value="1"/>
</dbReference>
<keyword evidence="6 10" id="KW-1133">Transmembrane helix</keyword>
<dbReference type="InterPro" id="IPR037673">
    <property type="entry name" value="MSC/AndL"/>
</dbReference>
<evidence type="ECO:0000256" key="1">
    <source>
        <dbReference type="ARBA" id="ARBA00004651"/>
    </source>
</evidence>
<dbReference type="HAMAP" id="MF_00115">
    <property type="entry name" value="MscL"/>
    <property type="match status" value="1"/>
</dbReference>
<keyword evidence="10" id="KW-0997">Cell inner membrane</keyword>
<dbReference type="PANTHER" id="PTHR30266">
    <property type="entry name" value="MECHANOSENSITIVE CHANNEL MSCL"/>
    <property type="match status" value="1"/>
</dbReference>
<dbReference type="Proteomes" id="UP000570514">
    <property type="component" value="Unassembled WGS sequence"/>
</dbReference>
<evidence type="ECO:0000256" key="5">
    <source>
        <dbReference type="ARBA" id="ARBA00022692"/>
    </source>
</evidence>
<dbReference type="PROSITE" id="PS01327">
    <property type="entry name" value="MSCL"/>
    <property type="match status" value="1"/>
</dbReference>
<dbReference type="GO" id="GO:0005886">
    <property type="term" value="C:plasma membrane"/>
    <property type="evidence" value="ECO:0007669"/>
    <property type="project" value="UniProtKB-SubCell"/>
</dbReference>
<organism evidence="11 12">
    <name type="scientific">Rhizomicrobium palustre</name>
    <dbReference type="NCBI Taxonomy" id="189966"/>
    <lineage>
        <taxon>Bacteria</taxon>
        <taxon>Pseudomonadati</taxon>
        <taxon>Pseudomonadota</taxon>
        <taxon>Alphaproteobacteria</taxon>
        <taxon>Micropepsales</taxon>
        <taxon>Micropepsaceae</taxon>
        <taxon>Rhizomicrobium</taxon>
    </lineage>
</organism>
<dbReference type="NCBIfam" id="TIGR00220">
    <property type="entry name" value="mscL"/>
    <property type="match status" value="1"/>
</dbReference>
<sequence>MLKDFKQFALRGNVIDLAIGVIVGAAFTSIVNSLVKDIITPPLGLITGGLDFSNLFLVLKGPQTTTLADAAKAGAVTINYGIFLNNVISFLIVAFVLFLVIRSVNRLFANPPAPAVPPAPPEDVVLLREIRDLLKAKP</sequence>
<comment type="subcellular location">
    <subcellularLocation>
        <location evidence="10">Cell inner membrane</location>
        <topology evidence="10">Multi-pass membrane protein</topology>
    </subcellularLocation>
    <subcellularLocation>
        <location evidence="1">Cell membrane</location>
        <topology evidence="1">Multi-pass membrane protein</topology>
    </subcellularLocation>
</comment>
<evidence type="ECO:0000256" key="2">
    <source>
        <dbReference type="ARBA" id="ARBA00007254"/>
    </source>
</evidence>
<reference evidence="11 12" key="1">
    <citation type="submission" date="2020-03" db="EMBL/GenBank/DDBJ databases">
        <title>Genomic Encyclopedia of Type Strains, Phase IV (KMG-IV): sequencing the most valuable type-strain genomes for metagenomic binning, comparative biology and taxonomic classification.</title>
        <authorList>
            <person name="Goeker M."/>
        </authorList>
    </citation>
    <scope>NUCLEOTIDE SEQUENCE [LARGE SCALE GENOMIC DNA]</scope>
    <source>
        <strain evidence="11 12">DSM 19867</strain>
    </source>
</reference>
<dbReference type="AlphaFoldDB" id="A0A846MYP1"/>
<comment type="subunit">
    <text evidence="10">Homopentamer.</text>
</comment>
<dbReference type="InterPro" id="IPR036019">
    <property type="entry name" value="MscL_channel"/>
</dbReference>
<evidence type="ECO:0000256" key="3">
    <source>
        <dbReference type="ARBA" id="ARBA00022448"/>
    </source>
</evidence>
<gene>
    <name evidence="10" type="primary">mscL</name>
    <name evidence="11" type="ORF">FHS83_001529</name>
</gene>